<dbReference type="PANTHER" id="PTHR30329:SF21">
    <property type="entry name" value="LIPOPROTEIN YIAD-RELATED"/>
    <property type="match status" value="1"/>
</dbReference>
<evidence type="ECO:0000259" key="5">
    <source>
        <dbReference type="PROSITE" id="PS51123"/>
    </source>
</evidence>
<keyword evidence="2 4" id="KW-0472">Membrane</keyword>
<dbReference type="PANTHER" id="PTHR30329">
    <property type="entry name" value="STATOR ELEMENT OF FLAGELLAR MOTOR COMPLEX"/>
    <property type="match status" value="1"/>
</dbReference>
<evidence type="ECO:0000256" key="4">
    <source>
        <dbReference type="PROSITE-ProRule" id="PRU00473"/>
    </source>
</evidence>
<dbReference type="PROSITE" id="PS51257">
    <property type="entry name" value="PROKAR_LIPOPROTEIN"/>
    <property type="match status" value="1"/>
</dbReference>
<dbReference type="InterPro" id="IPR006664">
    <property type="entry name" value="OMP_bac"/>
</dbReference>
<dbReference type="SUPFAM" id="SSF103088">
    <property type="entry name" value="OmpA-like"/>
    <property type="match status" value="1"/>
</dbReference>
<dbReference type="GO" id="GO:0009279">
    <property type="term" value="C:cell outer membrane"/>
    <property type="evidence" value="ECO:0007669"/>
    <property type="project" value="UniProtKB-SubCell"/>
</dbReference>
<organism evidence="6 7">
    <name type="scientific">Paraburkholderia phenazinium</name>
    <dbReference type="NCBI Taxonomy" id="60549"/>
    <lineage>
        <taxon>Bacteria</taxon>
        <taxon>Pseudomonadati</taxon>
        <taxon>Pseudomonadota</taxon>
        <taxon>Betaproteobacteria</taxon>
        <taxon>Burkholderiales</taxon>
        <taxon>Burkholderiaceae</taxon>
        <taxon>Paraburkholderia</taxon>
    </lineage>
</organism>
<dbReference type="PRINTS" id="PR01021">
    <property type="entry name" value="OMPADOMAIN"/>
</dbReference>
<accession>A0A1N6JJX4</accession>
<sequence>MRFQLTMVACALALTGCASRADRDRLGIEDPTVLKTGLGTAQDTASGAVTPQWLNTYAPVTHGGEALAALQQRLNNLPADKNSYFHTKAQCWIDAGRAQRDAHDQWGFVEEAIGQAAIITFGLENDTPLSAANPELRTVSTVRPDLWKIVNVIKSDPVTARCPEAQAPLACAEVELMLAGHYAWTRNFSAAEKALPGIKGNLHKSAEAALQCAQPSTPAPAASVAAPAITLRADSAFRFNGSDVAALLPRGKTQLNGVAAALQKAKGIRRLSISGYTDRLGSDAYNQRLSLQRALTVKAYLVKRGVTLPITVTGLGKASPVVECNQTDHVALVQCLAPNRRVEIGFVRNSD</sequence>
<dbReference type="InterPro" id="IPR050330">
    <property type="entry name" value="Bact_OuterMem_StrucFunc"/>
</dbReference>
<dbReference type="AlphaFoldDB" id="A0A1N6JJX4"/>
<dbReference type="Proteomes" id="UP000184693">
    <property type="component" value="Unassembled WGS sequence"/>
</dbReference>
<feature type="domain" description="OmpA-like" evidence="5">
    <location>
        <begin position="224"/>
        <end position="350"/>
    </location>
</feature>
<evidence type="ECO:0000313" key="7">
    <source>
        <dbReference type="Proteomes" id="UP000184693"/>
    </source>
</evidence>
<dbReference type="EMBL" id="FSRM01000002">
    <property type="protein sequence ID" value="SIO44658.1"/>
    <property type="molecule type" value="Genomic_DNA"/>
</dbReference>
<dbReference type="InterPro" id="IPR006665">
    <property type="entry name" value="OmpA-like"/>
</dbReference>
<dbReference type="Pfam" id="PF00691">
    <property type="entry name" value="OmpA"/>
    <property type="match status" value="1"/>
</dbReference>
<reference evidence="6 7" key="1">
    <citation type="submission" date="2016-11" db="EMBL/GenBank/DDBJ databases">
        <authorList>
            <person name="Jaros S."/>
            <person name="Januszkiewicz K."/>
            <person name="Wedrychowicz H."/>
        </authorList>
    </citation>
    <scope>NUCLEOTIDE SEQUENCE [LARGE SCALE GENOMIC DNA]</scope>
    <source>
        <strain evidence="6 7">GAS86</strain>
    </source>
</reference>
<comment type="subcellular location">
    <subcellularLocation>
        <location evidence="1">Cell outer membrane</location>
    </subcellularLocation>
</comment>
<evidence type="ECO:0000313" key="6">
    <source>
        <dbReference type="EMBL" id="SIO44658.1"/>
    </source>
</evidence>
<proteinExistence type="predicted"/>
<dbReference type="PROSITE" id="PS51123">
    <property type="entry name" value="OMPA_2"/>
    <property type="match status" value="1"/>
</dbReference>
<name>A0A1N6JJX4_9BURK</name>
<gene>
    <name evidence="6" type="ORF">SAMN05444168_4556</name>
</gene>
<dbReference type="OrthoDB" id="5360144at2"/>
<evidence type="ECO:0000256" key="2">
    <source>
        <dbReference type="ARBA" id="ARBA00023136"/>
    </source>
</evidence>
<evidence type="ECO:0000256" key="3">
    <source>
        <dbReference type="ARBA" id="ARBA00023237"/>
    </source>
</evidence>
<evidence type="ECO:0000256" key="1">
    <source>
        <dbReference type="ARBA" id="ARBA00004442"/>
    </source>
</evidence>
<dbReference type="CDD" id="cd07185">
    <property type="entry name" value="OmpA_C-like"/>
    <property type="match status" value="1"/>
</dbReference>
<dbReference type="Gene3D" id="3.30.1330.60">
    <property type="entry name" value="OmpA-like domain"/>
    <property type="match status" value="1"/>
</dbReference>
<dbReference type="InterPro" id="IPR036737">
    <property type="entry name" value="OmpA-like_sf"/>
</dbReference>
<protein>
    <submittedName>
        <fullName evidence="6">OmpA family protein</fullName>
    </submittedName>
</protein>
<keyword evidence="3" id="KW-0998">Cell outer membrane</keyword>